<dbReference type="InterPro" id="IPR033130">
    <property type="entry name" value="RNase_T2_His_AS_2"/>
</dbReference>
<evidence type="ECO:0000256" key="9">
    <source>
        <dbReference type="SAM" id="SignalP"/>
    </source>
</evidence>
<protein>
    <submittedName>
        <fullName evidence="10">Uncharacterized protein</fullName>
    </submittedName>
</protein>
<dbReference type="EMBL" id="JAWPEI010000007">
    <property type="protein sequence ID" value="KAK4720403.1"/>
    <property type="molecule type" value="Genomic_DNA"/>
</dbReference>
<feature type="signal peptide" evidence="9">
    <location>
        <begin position="1"/>
        <end position="19"/>
    </location>
</feature>
<dbReference type="Pfam" id="PF00445">
    <property type="entry name" value="Ribonuclease_T2"/>
    <property type="match status" value="1"/>
</dbReference>
<dbReference type="GO" id="GO:0005576">
    <property type="term" value="C:extracellular region"/>
    <property type="evidence" value="ECO:0007669"/>
    <property type="project" value="TreeGrafter"/>
</dbReference>
<evidence type="ECO:0000256" key="4">
    <source>
        <dbReference type="ARBA" id="ARBA00022801"/>
    </source>
</evidence>
<evidence type="ECO:0000256" key="8">
    <source>
        <dbReference type="RuleBase" id="RU004328"/>
    </source>
</evidence>
<evidence type="ECO:0000256" key="5">
    <source>
        <dbReference type="ARBA" id="ARBA00023157"/>
    </source>
</evidence>
<dbReference type="CDD" id="cd01061">
    <property type="entry name" value="RNase_T2_euk"/>
    <property type="match status" value="1"/>
</dbReference>
<keyword evidence="4" id="KW-0378">Hydrolase</keyword>
<keyword evidence="11" id="KW-1185">Reference proteome</keyword>
<feature type="active site" evidence="7">
    <location>
        <position position="114"/>
    </location>
</feature>
<reference evidence="10 11" key="1">
    <citation type="submission" date="2023-10" db="EMBL/GenBank/DDBJ databases">
        <title>Genome-Wide Identification Analysis in wild type Solanum Pinnatisectum Reveals Some Genes Defensing Phytophthora Infestans.</title>
        <authorList>
            <person name="Sun C."/>
        </authorList>
    </citation>
    <scope>NUCLEOTIDE SEQUENCE [LARGE SCALE GENOMIC DNA]</scope>
    <source>
        <strain evidence="10">LQN</strain>
        <tissue evidence="10">Leaf</tissue>
    </source>
</reference>
<feature type="chain" id="PRO_5043552707" evidence="9">
    <location>
        <begin position="20"/>
        <end position="236"/>
    </location>
</feature>
<comment type="caution">
    <text evidence="10">The sequence shown here is derived from an EMBL/GenBank/DDBJ whole genome shotgun (WGS) entry which is preliminary data.</text>
</comment>
<dbReference type="InterPro" id="IPR036430">
    <property type="entry name" value="RNase_T2-like_sf"/>
</dbReference>
<evidence type="ECO:0000313" key="11">
    <source>
        <dbReference type="Proteomes" id="UP001311915"/>
    </source>
</evidence>
<dbReference type="GO" id="GO:0016787">
    <property type="term" value="F:hydrolase activity"/>
    <property type="evidence" value="ECO:0007669"/>
    <property type="project" value="UniProtKB-KW"/>
</dbReference>
<dbReference type="SUPFAM" id="SSF55895">
    <property type="entry name" value="Ribonuclease Rh-like"/>
    <property type="match status" value="1"/>
</dbReference>
<feature type="active site" evidence="7">
    <location>
        <position position="118"/>
    </location>
</feature>
<dbReference type="PROSITE" id="PS00531">
    <property type="entry name" value="RNASE_T2_2"/>
    <property type="match status" value="1"/>
</dbReference>
<dbReference type="AlphaFoldDB" id="A0AAV9L558"/>
<keyword evidence="5" id="KW-1015">Disulfide bond</keyword>
<evidence type="ECO:0000256" key="6">
    <source>
        <dbReference type="ARBA" id="ARBA00023239"/>
    </source>
</evidence>
<keyword evidence="3" id="KW-0255">Endonuclease</keyword>
<dbReference type="GO" id="GO:0033897">
    <property type="term" value="F:ribonuclease T2 activity"/>
    <property type="evidence" value="ECO:0007669"/>
    <property type="project" value="InterPro"/>
</dbReference>
<evidence type="ECO:0000313" key="10">
    <source>
        <dbReference type="EMBL" id="KAK4720403.1"/>
    </source>
</evidence>
<evidence type="ECO:0000256" key="3">
    <source>
        <dbReference type="ARBA" id="ARBA00022759"/>
    </source>
</evidence>
<dbReference type="PANTHER" id="PTHR11240:SF75">
    <property type="entry name" value="RIBONUCLEASE 3"/>
    <property type="match status" value="1"/>
</dbReference>
<dbReference type="InterPro" id="IPR033697">
    <property type="entry name" value="Ribonuclease_T2_eukaryotic"/>
</dbReference>
<keyword evidence="9" id="KW-0732">Signal</keyword>
<evidence type="ECO:0000256" key="2">
    <source>
        <dbReference type="ARBA" id="ARBA00022722"/>
    </source>
</evidence>
<organism evidence="10 11">
    <name type="scientific">Solanum pinnatisectum</name>
    <name type="common">tansyleaf nightshade</name>
    <dbReference type="NCBI Taxonomy" id="50273"/>
    <lineage>
        <taxon>Eukaryota</taxon>
        <taxon>Viridiplantae</taxon>
        <taxon>Streptophyta</taxon>
        <taxon>Embryophyta</taxon>
        <taxon>Tracheophyta</taxon>
        <taxon>Spermatophyta</taxon>
        <taxon>Magnoliopsida</taxon>
        <taxon>eudicotyledons</taxon>
        <taxon>Gunneridae</taxon>
        <taxon>Pentapetalae</taxon>
        <taxon>asterids</taxon>
        <taxon>lamiids</taxon>
        <taxon>Solanales</taxon>
        <taxon>Solanaceae</taxon>
        <taxon>Solanoideae</taxon>
        <taxon>Solaneae</taxon>
        <taxon>Solanum</taxon>
    </lineage>
</organism>
<comment type="similarity">
    <text evidence="1 8">Belongs to the RNase T2 family.</text>
</comment>
<keyword evidence="2" id="KW-0540">Nuclease</keyword>
<name>A0AAV9L558_9SOLN</name>
<evidence type="ECO:0000256" key="1">
    <source>
        <dbReference type="ARBA" id="ARBA00007469"/>
    </source>
</evidence>
<dbReference type="PROSITE" id="PS00530">
    <property type="entry name" value="RNASE_T2_1"/>
    <property type="match status" value="1"/>
</dbReference>
<proteinExistence type="inferred from homology"/>
<dbReference type="PANTHER" id="PTHR11240">
    <property type="entry name" value="RIBONUCLEASE T2"/>
    <property type="match status" value="1"/>
</dbReference>
<feature type="active site" evidence="7">
    <location>
        <position position="60"/>
    </location>
</feature>
<accession>A0AAV9L558</accession>
<gene>
    <name evidence="10" type="ORF">R3W88_010636</name>
</gene>
<dbReference type="InterPro" id="IPR001568">
    <property type="entry name" value="RNase_T2-like"/>
</dbReference>
<dbReference type="GO" id="GO:0003723">
    <property type="term" value="F:RNA binding"/>
    <property type="evidence" value="ECO:0007669"/>
    <property type="project" value="InterPro"/>
</dbReference>
<sequence length="236" mass="26720">MKSIYFILLNLFISQCILSSQVQTFDFFYFVQQWQPALCDKKAACCYPTTGKPALDFGIHGLWPVNNNHTFPSFCNENSPFDENQILDLMSDMQKDWPTLACPKNNGKKFWAHEWNKHGTCSLSMLDMHSYFQVTLALKEKVNLLQVLKNAGIRPDGRSYGMKAIKEAIKNGIGHDVVIECSNDVFGNNQLFQVYICVDKTGSDLIECPMILKRKCDENIVFGDFGSDTEGSSISL</sequence>
<dbReference type="Proteomes" id="UP001311915">
    <property type="component" value="Unassembled WGS sequence"/>
</dbReference>
<dbReference type="Gene3D" id="3.90.730.10">
    <property type="entry name" value="Ribonuclease T2-like"/>
    <property type="match status" value="1"/>
</dbReference>
<dbReference type="GO" id="GO:0006401">
    <property type="term" value="P:RNA catabolic process"/>
    <property type="evidence" value="ECO:0007669"/>
    <property type="project" value="TreeGrafter"/>
</dbReference>
<dbReference type="InterPro" id="IPR018188">
    <property type="entry name" value="RNase_T2_His_AS_1"/>
</dbReference>
<evidence type="ECO:0000256" key="7">
    <source>
        <dbReference type="PIRSR" id="PIRSR633697-1"/>
    </source>
</evidence>
<keyword evidence="6" id="KW-0456">Lyase</keyword>